<reference evidence="3" key="1">
    <citation type="submission" date="2020-12" db="EMBL/GenBank/DDBJ databases">
        <title>Bacterial taxonomy.</title>
        <authorList>
            <person name="Pan X."/>
        </authorList>
    </citation>
    <scope>NUCLEOTIDE SEQUENCE</scope>
    <source>
        <strain evidence="3">KCTC 52957</strain>
    </source>
</reference>
<gene>
    <name evidence="3" type="ORF">ILP92_16035</name>
</gene>
<evidence type="ECO:0000313" key="4">
    <source>
        <dbReference type="Proteomes" id="UP000642488"/>
    </source>
</evidence>
<feature type="signal peptide" evidence="1">
    <location>
        <begin position="1"/>
        <end position="18"/>
    </location>
</feature>
<dbReference type="RefSeq" id="WP_198917429.1">
    <property type="nucleotide sequence ID" value="NZ_JAEKPD010000018.1"/>
</dbReference>
<feature type="domain" description="Lysozyme inhibitor LprI-like N-terminal" evidence="2">
    <location>
        <begin position="25"/>
        <end position="114"/>
    </location>
</feature>
<sequence>MKYLVCIAGLMVGAAAQAQDVNCPGAQTQLELNECAARAWQDADAELNRLWRIVKPQADRAGTGQALLDAQRAWLRYRDATCDAEAAEYGRGSIVPYIIGACATRLTLARNAELRALQR</sequence>
<comment type="caution">
    <text evidence="3">The sequence shown here is derived from an EMBL/GenBank/DDBJ whole genome shotgun (WGS) entry which is preliminary data.</text>
</comment>
<name>A0A934IBV3_9RHOB</name>
<accession>A0A934IBV3</accession>
<evidence type="ECO:0000256" key="1">
    <source>
        <dbReference type="SAM" id="SignalP"/>
    </source>
</evidence>
<dbReference type="EMBL" id="JAEKPD010000018">
    <property type="protein sequence ID" value="MBJ3764259.1"/>
    <property type="molecule type" value="Genomic_DNA"/>
</dbReference>
<dbReference type="Pfam" id="PF07007">
    <property type="entry name" value="LprI"/>
    <property type="match status" value="1"/>
</dbReference>
<keyword evidence="1" id="KW-0732">Signal</keyword>
<dbReference type="Gene3D" id="1.20.1270.180">
    <property type="match status" value="1"/>
</dbReference>
<keyword evidence="4" id="KW-1185">Reference proteome</keyword>
<dbReference type="AlphaFoldDB" id="A0A934IBV3"/>
<organism evidence="3 4">
    <name type="scientific">Palleronia pontilimi</name>
    <dbReference type="NCBI Taxonomy" id="1964209"/>
    <lineage>
        <taxon>Bacteria</taxon>
        <taxon>Pseudomonadati</taxon>
        <taxon>Pseudomonadota</taxon>
        <taxon>Alphaproteobacteria</taxon>
        <taxon>Rhodobacterales</taxon>
        <taxon>Roseobacteraceae</taxon>
        <taxon>Palleronia</taxon>
    </lineage>
</organism>
<dbReference type="Proteomes" id="UP000642488">
    <property type="component" value="Unassembled WGS sequence"/>
</dbReference>
<proteinExistence type="predicted"/>
<evidence type="ECO:0000259" key="2">
    <source>
        <dbReference type="Pfam" id="PF07007"/>
    </source>
</evidence>
<protein>
    <submittedName>
        <fullName evidence="3">DUF1311 domain-containing protein</fullName>
    </submittedName>
</protein>
<feature type="chain" id="PRO_5037578799" evidence="1">
    <location>
        <begin position="19"/>
        <end position="119"/>
    </location>
</feature>
<evidence type="ECO:0000313" key="3">
    <source>
        <dbReference type="EMBL" id="MBJ3764259.1"/>
    </source>
</evidence>
<dbReference type="InterPro" id="IPR009739">
    <property type="entry name" value="LprI-like_N"/>
</dbReference>